<dbReference type="InterPro" id="IPR000132">
    <property type="entry name" value="Nitrilase/CN_hydratase_CS"/>
</dbReference>
<dbReference type="AlphaFoldDB" id="A0A232LTB0"/>
<proteinExistence type="inferred from homology"/>
<evidence type="ECO:0000256" key="1">
    <source>
        <dbReference type="ARBA" id="ARBA00008129"/>
    </source>
</evidence>
<evidence type="ECO:0000256" key="3">
    <source>
        <dbReference type="ARBA" id="ARBA00036406"/>
    </source>
</evidence>
<evidence type="ECO:0000259" key="6">
    <source>
        <dbReference type="PROSITE" id="PS50263"/>
    </source>
</evidence>
<keyword evidence="2" id="KW-0378">Hydrolase</keyword>
<dbReference type="CDD" id="cd07564">
    <property type="entry name" value="nitrilases_CHs"/>
    <property type="match status" value="1"/>
</dbReference>
<feature type="non-terminal residue" evidence="7">
    <location>
        <position position="1"/>
    </location>
</feature>
<reference evidence="7 8" key="1">
    <citation type="journal article" date="2015" name="Environ. Microbiol.">
        <title>Metagenome sequence of Elaphomyces granulatus from sporocarp tissue reveals Ascomycota ectomycorrhizal fingerprints of genome expansion and a Proteobacteria-rich microbiome.</title>
        <authorList>
            <person name="Quandt C.A."/>
            <person name="Kohler A."/>
            <person name="Hesse C.N."/>
            <person name="Sharpton T.J."/>
            <person name="Martin F."/>
            <person name="Spatafora J.W."/>
        </authorList>
    </citation>
    <scope>NUCLEOTIDE SEQUENCE [LARGE SCALE GENOMIC DNA]</scope>
    <source>
        <strain evidence="7 8">OSC145934</strain>
    </source>
</reference>
<dbReference type="PROSITE" id="PS50263">
    <property type="entry name" value="CN_HYDROLASE"/>
    <property type="match status" value="1"/>
</dbReference>
<evidence type="ECO:0000256" key="5">
    <source>
        <dbReference type="PROSITE-ProRule" id="PRU10139"/>
    </source>
</evidence>
<dbReference type="PROSITE" id="PS00920">
    <property type="entry name" value="NITRIL_CHT_1"/>
    <property type="match status" value="1"/>
</dbReference>
<dbReference type="OrthoDB" id="10250282at2759"/>
<dbReference type="Proteomes" id="UP000243515">
    <property type="component" value="Unassembled WGS sequence"/>
</dbReference>
<dbReference type="SUPFAM" id="SSF56317">
    <property type="entry name" value="Carbon-nitrogen hydrolase"/>
    <property type="match status" value="1"/>
</dbReference>
<comment type="catalytic activity">
    <reaction evidence="3">
        <text>a nitrile + 2 H2O = a carboxylate + NH4(+)</text>
        <dbReference type="Rhea" id="RHEA:21724"/>
        <dbReference type="ChEBI" id="CHEBI:15377"/>
        <dbReference type="ChEBI" id="CHEBI:18379"/>
        <dbReference type="ChEBI" id="CHEBI:28938"/>
        <dbReference type="ChEBI" id="CHEBI:29067"/>
        <dbReference type="EC" id="3.5.5.1"/>
    </reaction>
</comment>
<comment type="similarity">
    <text evidence="1">Belongs to the carbon-nitrogen hydrolase superfamily. Nitrilase family.</text>
</comment>
<feature type="active site" description="Proton acceptor" evidence="5">
    <location>
        <position position="79"/>
    </location>
</feature>
<organism evidence="7 8">
    <name type="scientific">Elaphomyces granulatus</name>
    <dbReference type="NCBI Taxonomy" id="519963"/>
    <lineage>
        <taxon>Eukaryota</taxon>
        <taxon>Fungi</taxon>
        <taxon>Dikarya</taxon>
        <taxon>Ascomycota</taxon>
        <taxon>Pezizomycotina</taxon>
        <taxon>Eurotiomycetes</taxon>
        <taxon>Eurotiomycetidae</taxon>
        <taxon>Eurotiales</taxon>
        <taxon>Elaphomycetaceae</taxon>
        <taxon>Elaphomyces</taxon>
    </lineage>
</organism>
<gene>
    <name evidence="7" type="ORF">Egran_04820</name>
</gene>
<dbReference type="InterPro" id="IPR003010">
    <property type="entry name" value="C-N_Hydrolase"/>
</dbReference>
<dbReference type="InterPro" id="IPR044149">
    <property type="entry name" value="Nitrilases_CHs"/>
</dbReference>
<dbReference type="EC" id="3.5.5.1" evidence="4"/>
<name>A0A232LTB0_9EURO</name>
<feature type="domain" description="CN hydrolase" evidence="6">
    <location>
        <begin position="39"/>
        <end position="316"/>
    </location>
</feature>
<dbReference type="Gene3D" id="3.60.110.10">
    <property type="entry name" value="Carbon-nitrogen hydrolase"/>
    <property type="match status" value="1"/>
</dbReference>
<dbReference type="PANTHER" id="PTHR46044:SF14">
    <property type="entry name" value="ARYLACETONITRILASE"/>
    <property type="match status" value="1"/>
</dbReference>
<keyword evidence="8" id="KW-1185">Reference proteome</keyword>
<evidence type="ECO:0000313" key="7">
    <source>
        <dbReference type="EMBL" id="OXV07413.1"/>
    </source>
</evidence>
<sequence>RLFWPSSFYSQVFNFKSTSSTPHLTSITLVFADPMAPTIRVAAVQAEPVPFDLDATVDKTCKLITEAAQNGAKLIAFPEVFVPGYPCWIWTRGIDLESAKLYIQNSLSRDSPQMQRIRATAAENHIAVALGYSENENNSLYIAQAYIGSDGTILMNRRKIKPTHLERTVFGDGNGSSLLNVVETPGVGKVGMLSCWEHTQSLLKYHTHSQGEQIHVAAWPPMLPFQEGKGLWSSSAEGSLNLSINHSIEGCCFTIHSNAIITPQTIDHEHMQTKSGEFFNRPGGGNTAIFAPDGQKISTTNLAPDEEGLVYADLDFDRILYCKAMLDTCGHYSRPDLLWLGVDYQDKNHVRPKMEKSSEQ</sequence>
<dbReference type="PANTHER" id="PTHR46044">
    <property type="entry name" value="NITRILASE"/>
    <property type="match status" value="1"/>
</dbReference>
<dbReference type="GO" id="GO:0016836">
    <property type="term" value="F:hydro-lyase activity"/>
    <property type="evidence" value="ECO:0007669"/>
    <property type="project" value="UniProtKB-ARBA"/>
</dbReference>
<dbReference type="Pfam" id="PF00795">
    <property type="entry name" value="CN_hydrolase"/>
    <property type="match status" value="1"/>
</dbReference>
<dbReference type="InterPro" id="IPR036526">
    <property type="entry name" value="C-N_Hydrolase_sf"/>
</dbReference>
<evidence type="ECO:0000256" key="2">
    <source>
        <dbReference type="ARBA" id="ARBA00022801"/>
    </source>
</evidence>
<protein>
    <recommendedName>
        <fullName evidence="4">nitrilase</fullName>
        <ecNumber evidence="4">3.5.5.1</ecNumber>
    </recommendedName>
</protein>
<dbReference type="EMBL" id="NPHW01004877">
    <property type="protein sequence ID" value="OXV07413.1"/>
    <property type="molecule type" value="Genomic_DNA"/>
</dbReference>
<comment type="caution">
    <text evidence="7">The sequence shown here is derived from an EMBL/GenBank/DDBJ whole genome shotgun (WGS) entry which is preliminary data.</text>
</comment>
<accession>A0A232LTB0</accession>
<dbReference type="GO" id="GO:0000257">
    <property type="term" value="F:nitrilase activity"/>
    <property type="evidence" value="ECO:0007669"/>
    <property type="project" value="UniProtKB-EC"/>
</dbReference>
<evidence type="ECO:0000256" key="4">
    <source>
        <dbReference type="ARBA" id="ARBA00039045"/>
    </source>
</evidence>
<evidence type="ECO:0000313" key="8">
    <source>
        <dbReference type="Proteomes" id="UP000243515"/>
    </source>
</evidence>